<dbReference type="NCBIfam" id="TIGR00878">
    <property type="entry name" value="purM"/>
    <property type="match status" value="1"/>
</dbReference>
<reference evidence="16" key="1">
    <citation type="journal article" date="2019" name="Int. J. Syst. Evol. Microbiol.">
        <title>The Global Catalogue of Microorganisms (GCM) 10K type strain sequencing project: providing services to taxonomists for standard genome sequencing and annotation.</title>
        <authorList>
            <consortium name="The Broad Institute Genomics Platform"/>
            <consortium name="The Broad Institute Genome Sequencing Center for Infectious Disease"/>
            <person name="Wu L."/>
            <person name="Ma J."/>
        </authorList>
    </citation>
    <scope>NUCLEOTIDE SEQUENCE [LARGE SCALE GENOMIC DNA]</scope>
    <source>
        <strain evidence="16">JCM 18459</strain>
    </source>
</reference>
<evidence type="ECO:0000256" key="12">
    <source>
        <dbReference type="HAMAP-Rule" id="MF_00741"/>
    </source>
</evidence>
<comment type="similarity">
    <text evidence="2 12">Belongs to the AIR synthase family.</text>
</comment>
<evidence type="ECO:0000256" key="3">
    <source>
        <dbReference type="ARBA" id="ARBA00013047"/>
    </source>
</evidence>
<dbReference type="Gene3D" id="3.90.650.10">
    <property type="entry name" value="PurM-like C-terminal domain"/>
    <property type="match status" value="1"/>
</dbReference>
<evidence type="ECO:0000256" key="4">
    <source>
        <dbReference type="ARBA" id="ARBA00020367"/>
    </source>
</evidence>
<dbReference type="EMBL" id="BAABKG010000002">
    <property type="protein sequence ID" value="GAA5147233.1"/>
    <property type="molecule type" value="Genomic_DNA"/>
</dbReference>
<evidence type="ECO:0000259" key="14">
    <source>
        <dbReference type="Pfam" id="PF02769"/>
    </source>
</evidence>
<evidence type="ECO:0000256" key="5">
    <source>
        <dbReference type="ARBA" id="ARBA00022598"/>
    </source>
</evidence>
<dbReference type="SUPFAM" id="SSF55326">
    <property type="entry name" value="PurM N-terminal domain-like"/>
    <property type="match status" value="1"/>
</dbReference>
<dbReference type="InterPro" id="IPR036676">
    <property type="entry name" value="PurM-like_C_sf"/>
</dbReference>
<evidence type="ECO:0000256" key="1">
    <source>
        <dbReference type="ARBA" id="ARBA00004686"/>
    </source>
</evidence>
<name>A0ABP9PIX8_9ACTN</name>
<evidence type="ECO:0000313" key="16">
    <source>
        <dbReference type="Proteomes" id="UP001500221"/>
    </source>
</evidence>
<evidence type="ECO:0000256" key="2">
    <source>
        <dbReference type="ARBA" id="ARBA00010280"/>
    </source>
</evidence>
<dbReference type="Gene3D" id="3.30.1330.10">
    <property type="entry name" value="PurM-like, N-terminal domain"/>
    <property type="match status" value="1"/>
</dbReference>
<dbReference type="PANTHER" id="PTHR10520">
    <property type="entry name" value="TRIFUNCTIONAL PURINE BIOSYNTHETIC PROTEIN ADENOSINE-3-RELATED"/>
    <property type="match status" value="1"/>
</dbReference>
<evidence type="ECO:0000256" key="11">
    <source>
        <dbReference type="ARBA" id="ARBA00049057"/>
    </source>
</evidence>
<evidence type="ECO:0000313" key="15">
    <source>
        <dbReference type="EMBL" id="GAA5147233.1"/>
    </source>
</evidence>
<evidence type="ECO:0000256" key="8">
    <source>
        <dbReference type="ARBA" id="ARBA00031908"/>
    </source>
</evidence>
<accession>A0ABP9PIX8</accession>
<dbReference type="Pfam" id="PF00586">
    <property type="entry name" value="AIRS"/>
    <property type="match status" value="1"/>
</dbReference>
<comment type="pathway">
    <text evidence="1 12">Purine metabolism; IMP biosynthesis via de novo pathway; 5-amino-1-(5-phospho-D-ribosyl)imidazole from N(2)-formyl-N(1)-(5-phospho-D-ribosyl)glycinamide: step 2/2.</text>
</comment>
<dbReference type="InterPro" id="IPR004733">
    <property type="entry name" value="PurM_cligase"/>
</dbReference>
<feature type="domain" description="PurM-like C-terminal" evidence="14">
    <location>
        <begin position="189"/>
        <end position="358"/>
    </location>
</feature>
<dbReference type="SUPFAM" id="SSF56042">
    <property type="entry name" value="PurM C-terminal domain-like"/>
    <property type="match status" value="1"/>
</dbReference>
<comment type="caution">
    <text evidence="15">The sequence shown here is derived from an EMBL/GenBank/DDBJ whole genome shotgun (WGS) entry which is preliminary data.</text>
</comment>
<gene>
    <name evidence="12 15" type="primary">purM</name>
    <name evidence="15" type="ORF">GCM10023340_19330</name>
</gene>
<keyword evidence="6 12" id="KW-0547">Nucleotide-binding</keyword>
<keyword evidence="16" id="KW-1185">Reference proteome</keyword>
<protein>
    <recommendedName>
        <fullName evidence="4 12">Phosphoribosylformylglycinamidine cyclo-ligase</fullName>
        <ecNumber evidence="3 12">6.3.3.1</ecNumber>
    </recommendedName>
    <alternativeName>
        <fullName evidence="9 12">AIR synthase</fullName>
    </alternativeName>
    <alternativeName>
        <fullName evidence="10 12">AIRS</fullName>
    </alternativeName>
    <alternativeName>
        <fullName evidence="8 12">Phosphoribosyl-aminoimidazole synthetase</fullName>
    </alternativeName>
</protein>
<evidence type="ECO:0000256" key="10">
    <source>
        <dbReference type="ARBA" id="ARBA00033093"/>
    </source>
</evidence>
<dbReference type="CDD" id="cd02196">
    <property type="entry name" value="PurM"/>
    <property type="match status" value="1"/>
</dbReference>
<proteinExistence type="inferred from homology"/>
<dbReference type="InterPro" id="IPR010918">
    <property type="entry name" value="PurM-like_C_dom"/>
</dbReference>
<dbReference type="InterPro" id="IPR016188">
    <property type="entry name" value="PurM-like_N"/>
</dbReference>
<dbReference type="EC" id="6.3.3.1" evidence="3 12"/>
<evidence type="ECO:0000256" key="6">
    <source>
        <dbReference type="ARBA" id="ARBA00022741"/>
    </source>
</evidence>
<comment type="subcellular location">
    <subcellularLocation>
        <location evidence="12">Cytoplasm</location>
    </subcellularLocation>
</comment>
<dbReference type="HAMAP" id="MF_00741">
    <property type="entry name" value="AIRS"/>
    <property type="match status" value="1"/>
</dbReference>
<sequence length="368" mass="38425">MTDHERSPVTNPDQPQLSAYARAGVDVEAGETAVELMKGWVAKAGRPEVIGGIGGFAGLFDASALTGYTRPLLATSTDGVGTKVAIAQAMDVHDTIGFDLVAMVVDDLVVCGAEPLFMTDYIATGRVVPERIAAIVKGIAEACVEAGCALIGGETAEHPGLLGPDEYDVAGAATGVVEADRLLGPGRVRPGDAVIALASSGLHSNGYSLVRHVLLQEAGWSLERHVPELGRTLGEELLEPTRVYAKACLALAEHTEVHAMAHVTGGGLAANLQRVMPAELRATLERATWNPPPVFDLVRGVGRVSQDDLESSLNCGVGMVVLCPPDSVEPALHLLQGLDQRAWVAGQVDVDPDGEATVRLAGQHPDRA</sequence>
<feature type="domain" description="PurM-like N-terminal" evidence="13">
    <location>
        <begin position="72"/>
        <end position="177"/>
    </location>
</feature>
<evidence type="ECO:0000259" key="13">
    <source>
        <dbReference type="Pfam" id="PF00586"/>
    </source>
</evidence>
<dbReference type="Proteomes" id="UP001500221">
    <property type="component" value="Unassembled WGS sequence"/>
</dbReference>
<keyword evidence="5 12" id="KW-0436">Ligase</keyword>
<keyword evidence="7 12" id="KW-0067">ATP-binding</keyword>
<evidence type="ECO:0000256" key="7">
    <source>
        <dbReference type="ARBA" id="ARBA00022840"/>
    </source>
</evidence>
<dbReference type="InterPro" id="IPR036921">
    <property type="entry name" value="PurM-like_N_sf"/>
</dbReference>
<keyword evidence="12" id="KW-0963">Cytoplasm</keyword>
<organism evidence="15 16">
    <name type="scientific">Nocardioides marinquilinus</name>
    <dbReference type="NCBI Taxonomy" id="1210400"/>
    <lineage>
        <taxon>Bacteria</taxon>
        <taxon>Bacillati</taxon>
        <taxon>Actinomycetota</taxon>
        <taxon>Actinomycetes</taxon>
        <taxon>Propionibacteriales</taxon>
        <taxon>Nocardioidaceae</taxon>
        <taxon>Nocardioides</taxon>
    </lineage>
</organism>
<dbReference type="PANTHER" id="PTHR10520:SF12">
    <property type="entry name" value="TRIFUNCTIONAL PURINE BIOSYNTHETIC PROTEIN ADENOSINE-3"/>
    <property type="match status" value="1"/>
</dbReference>
<keyword evidence="12" id="KW-0658">Purine biosynthesis</keyword>
<comment type="catalytic activity">
    <reaction evidence="11 12">
        <text>2-formamido-N(1)-(5-O-phospho-beta-D-ribosyl)acetamidine + ATP = 5-amino-1-(5-phospho-beta-D-ribosyl)imidazole + ADP + phosphate + H(+)</text>
        <dbReference type="Rhea" id="RHEA:23032"/>
        <dbReference type="ChEBI" id="CHEBI:15378"/>
        <dbReference type="ChEBI" id="CHEBI:30616"/>
        <dbReference type="ChEBI" id="CHEBI:43474"/>
        <dbReference type="ChEBI" id="CHEBI:137981"/>
        <dbReference type="ChEBI" id="CHEBI:147287"/>
        <dbReference type="ChEBI" id="CHEBI:456216"/>
        <dbReference type="EC" id="6.3.3.1"/>
    </reaction>
</comment>
<dbReference type="Pfam" id="PF02769">
    <property type="entry name" value="AIRS_C"/>
    <property type="match status" value="1"/>
</dbReference>
<evidence type="ECO:0000256" key="9">
    <source>
        <dbReference type="ARBA" id="ARBA00032931"/>
    </source>
</evidence>